<sequence length="361" mass="41336">MPRVGLSSLRTQTLWHFLLLFPWFIPLITYWAIGPSYIESFQTFITATVLNLTIAATCLVTLDLLTQAIIRRYPNYGQTWPRVRRLLLVFMLVTPLFIFGTLLCYDWFHLFNYTFDSSNTYLILMINIGANLLSVGIDETTYSLGKWRENAIEREQLKKVNLQSQLASLKSQVNPHFLFNSLNSLSSLIADEPEQAEQFVDEMSKVYRYLLQTNESELTTLSTELSFIDSYYHLLKTRYRAGIRLEVDIPADYQSYLLPPLTLQMLVENAVKHNVISASKPLMLEIRAVPDEYSSVHTYQAGQLIVRNNLQRKSGTGVLSNHVGLSNIAAKYQLLAKTEPSVRDDDGYFTVILPLLMPQKA</sequence>
<dbReference type="PANTHER" id="PTHR34220:SF7">
    <property type="entry name" value="SENSOR HISTIDINE KINASE YPDA"/>
    <property type="match status" value="1"/>
</dbReference>
<keyword evidence="4" id="KW-1185">Reference proteome</keyword>
<gene>
    <name evidence="3" type="ORF">IC229_25810</name>
</gene>
<feature type="transmembrane region" description="Helical" evidence="1">
    <location>
        <begin position="45"/>
        <end position="65"/>
    </location>
</feature>
<reference evidence="3" key="1">
    <citation type="submission" date="2020-09" db="EMBL/GenBank/DDBJ databases">
        <authorList>
            <person name="Kim M.K."/>
        </authorList>
    </citation>
    <scope>NUCLEOTIDE SEQUENCE</scope>
    <source>
        <strain evidence="3">BT702</strain>
    </source>
</reference>
<keyword evidence="1" id="KW-0472">Membrane</keyword>
<feature type="transmembrane region" description="Helical" evidence="1">
    <location>
        <begin position="120"/>
        <end position="137"/>
    </location>
</feature>
<organism evidence="3 4">
    <name type="scientific">Spirosoma profusum</name>
    <dbReference type="NCBI Taxonomy" id="2771354"/>
    <lineage>
        <taxon>Bacteria</taxon>
        <taxon>Pseudomonadati</taxon>
        <taxon>Bacteroidota</taxon>
        <taxon>Cytophagia</taxon>
        <taxon>Cytophagales</taxon>
        <taxon>Cytophagaceae</taxon>
        <taxon>Spirosoma</taxon>
    </lineage>
</organism>
<accession>A0A926Y437</accession>
<keyword evidence="1" id="KW-0812">Transmembrane</keyword>
<proteinExistence type="predicted"/>
<evidence type="ECO:0000259" key="2">
    <source>
        <dbReference type="Pfam" id="PF06580"/>
    </source>
</evidence>
<evidence type="ECO:0000313" key="3">
    <source>
        <dbReference type="EMBL" id="MBD2704088.1"/>
    </source>
</evidence>
<dbReference type="EMBL" id="JACWZY010000028">
    <property type="protein sequence ID" value="MBD2704088.1"/>
    <property type="molecule type" value="Genomic_DNA"/>
</dbReference>
<dbReference type="PANTHER" id="PTHR34220">
    <property type="entry name" value="SENSOR HISTIDINE KINASE YPDA"/>
    <property type="match status" value="1"/>
</dbReference>
<feature type="transmembrane region" description="Helical" evidence="1">
    <location>
        <begin position="86"/>
        <end position="108"/>
    </location>
</feature>
<protein>
    <submittedName>
        <fullName evidence="3">Histidine kinase</fullName>
    </submittedName>
</protein>
<name>A0A926Y437_9BACT</name>
<evidence type="ECO:0000256" key="1">
    <source>
        <dbReference type="SAM" id="Phobius"/>
    </source>
</evidence>
<keyword evidence="3" id="KW-0418">Kinase</keyword>
<evidence type="ECO:0000313" key="4">
    <source>
        <dbReference type="Proteomes" id="UP000598820"/>
    </source>
</evidence>
<dbReference type="InterPro" id="IPR010559">
    <property type="entry name" value="Sig_transdc_His_kin_internal"/>
</dbReference>
<keyword evidence="1" id="KW-1133">Transmembrane helix</keyword>
<dbReference type="AlphaFoldDB" id="A0A926Y437"/>
<comment type="caution">
    <text evidence="3">The sequence shown here is derived from an EMBL/GenBank/DDBJ whole genome shotgun (WGS) entry which is preliminary data.</text>
</comment>
<feature type="transmembrane region" description="Helical" evidence="1">
    <location>
        <begin position="12"/>
        <end position="33"/>
    </location>
</feature>
<dbReference type="Pfam" id="PF06580">
    <property type="entry name" value="His_kinase"/>
    <property type="match status" value="1"/>
</dbReference>
<dbReference type="GO" id="GO:0000155">
    <property type="term" value="F:phosphorelay sensor kinase activity"/>
    <property type="evidence" value="ECO:0007669"/>
    <property type="project" value="InterPro"/>
</dbReference>
<keyword evidence="3" id="KW-0808">Transferase</keyword>
<dbReference type="Proteomes" id="UP000598820">
    <property type="component" value="Unassembled WGS sequence"/>
</dbReference>
<feature type="domain" description="Signal transduction histidine kinase internal region" evidence="2">
    <location>
        <begin position="165"/>
        <end position="240"/>
    </location>
</feature>
<dbReference type="InterPro" id="IPR050640">
    <property type="entry name" value="Bact_2-comp_sensor_kinase"/>
</dbReference>
<dbReference type="GO" id="GO:0016020">
    <property type="term" value="C:membrane"/>
    <property type="evidence" value="ECO:0007669"/>
    <property type="project" value="InterPro"/>
</dbReference>